<dbReference type="InterPro" id="IPR036631">
    <property type="entry name" value="MGMT_N_sf"/>
</dbReference>
<evidence type="ECO:0000256" key="2">
    <source>
        <dbReference type="ARBA" id="ARBA00008711"/>
    </source>
</evidence>
<dbReference type="InterPro" id="IPR023546">
    <property type="entry name" value="MGMT"/>
</dbReference>
<organism evidence="11">
    <name type="scientific">bioreactor metagenome</name>
    <dbReference type="NCBI Taxonomy" id="1076179"/>
    <lineage>
        <taxon>unclassified sequences</taxon>
        <taxon>metagenomes</taxon>
        <taxon>ecological metagenomes</taxon>
    </lineage>
</organism>
<dbReference type="EMBL" id="VSSQ01059998">
    <property type="protein sequence ID" value="MPN13503.1"/>
    <property type="molecule type" value="Genomic_DNA"/>
</dbReference>
<dbReference type="AlphaFoldDB" id="A0A645FMS5"/>
<dbReference type="SUPFAM" id="SSF53155">
    <property type="entry name" value="Methylated DNA-protein cysteine methyltransferase domain"/>
    <property type="match status" value="1"/>
</dbReference>
<dbReference type="Pfam" id="PF01035">
    <property type="entry name" value="DNA_binding_1"/>
    <property type="match status" value="1"/>
</dbReference>
<evidence type="ECO:0000256" key="7">
    <source>
        <dbReference type="ARBA" id="ARBA00022763"/>
    </source>
</evidence>
<keyword evidence="7" id="KW-0227">DNA damage</keyword>
<keyword evidence="5 11" id="KW-0489">Methyltransferase</keyword>
<dbReference type="EC" id="2.1.1.63" evidence="3"/>
<evidence type="ECO:0000256" key="8">
    <source>
        <dbReference type="ARBA" id="ARBA00023204"/>
    </source>
</evidence>
<dbReference type="PROSITE" id="PS00374">
    <property type="entry name" value="MGMT"/>
    <property type="match status" value="1"/>
</dbReference>
<dbReference type="GO" id="GO:0032259">
    <property type="term" value="P:methylation"/>
    <property type="evidence" value="ECO:0007669"/>
    <property type="project" value="UniProtKB-KW"/>
</dbReference>
<keyword evidence="8" id="KW-0234">DNA repair</keyword>
<evidence type="ECO:0000256" key="4">
    <source>
        <dbReference type="ARBA" id="ARBA00022490"/>
    </source>
</evidence>
<protein>
    <recommendedName>
        <fullName evidence="3">methylated-DNA--[protein]-cysteine S-methyltransferase</fullName>
        <ecNumber evidence="3">2.1.1.63</ecNumber>
    </recommendedName>
</protein>
<dbReference type="SUPFAM" id="SSF46767">
    <property type="entry name" value="Methylated DNA-protein cysteine methyltransferase, C-terminal domain"/>
    <property type="match status" value="1"/>
</dbReference>
<feature type="domain" description="Methylated-DNA-[protein]-cysteine S-methyltransferase DNA binding" evidence="10">
    <location>
        <begin position="36"/>
        <end position="115"/>
    </location>
</feature>
<dbReference type="InterPro" id="IPR036388">
    <property type="entry name" value="WH-like_DNA-bd_sf"/>
</dbReference>
<proteinExistence type="inferred from homology"/>
<comment type="similarity">
    <text evidence="2">Belongs to the MGMT family.</text>
</comment>
<dbReference type="GO" id="GO:0003908">
    <property type="term" value="F:methylated-DNA-[protein]-cysteine S-methyltransferase activity"/>
    <property type="evidence" value="ECO:0007669"/>
    <property type="project" value="UniProtKB-EC"/>
</dbReference>
<keyword evidence="4" id="KW-0963">Cytoplasm</keyword>
<dbReference type="Gene3D" id="3.30.160.70">
    <property type="entry name" value="Methylated DNA-protein cysteine methyltransferase domain"/>
    <property type="match status" value="1"/>
</dbReference>
<dbReference type="InterPro" id="IPR001497">
    <property type="entry name" value="MethylDNA_cys_MeTrfase_AS"/>
</dbReference>
<dbReference type="PANTHER" id="PTHR10815">
    <property type="entry name" value="METHYLATED-DNA--PROTEIN-CYSTEINE METHYLTRANSFERASE"/>
    <property type="match status" value="1"/>
</dbReference>
<dbReference type="Gene3D" id="1.10.10.10">
    <property type="entry name" value="Winged helix-like DNA-binding domain superfamily/Winged helix DNA-binding domain"/>
    <property type="match status" value="1"/>
</dbReference>
<comment type="catalytic activity">
    <reaction evidence="9">
        <text>a 6-O-methyl-2'-deoxyguanosine in DNA + L-cysteinyl-[protein] = S-methyl-L-cysteinyl-[protein] + a 2'-deoxyguanosine in DNA</text>
        <dbReference type="Rhea" id="RHEA:24000"/>
        <dbReference type="Rhea" id="RHEA-COMP:10131"/>
        <dbReference type="Rhea" id="RHEA-COMP:10132"/>
        <dbReference type="Rhea" id="RHEA-COMP:11367"/>
        <dbReference type="Rhea" id="RHEA-COMP:11368"/>
        <dbReference type="ChEBI" id="CHEBI:29950"/>
        <dbReference type="ChEBI" id="CHEBI:82612"/>
        <dbReference type="ChEBI" id="CHEBI:85445"/>
        <dbReference type="ChEBI" id="CHEBI:85448"/>
        <dbReference type="EC" id="2.1.1.63"/>
    </reaction>
</comment>
<comment type="caution">
    <text evidence="11">The sequence shown here is derived from an EMBL/GenBank/DDBJ whole genome shotgun (WGS) entry which is preliminary data.</text>
</comment>
<keyword evidence="6 11" id="KW-0808">Transferase</keyword>
<dbReference type="InterPro" id="IPR014048">
    <property type="entry name" value="MethylDNA_cys_MeTrfase_DNA-bd"/>
</dbReference>
<sequence>MREETLLHRKAAEQLREYFDGKRKVFDLPLAPVGTEFQMRCWDALLEVPYGETRSYGDIARAAGSPKGFRAVGMANNRNPIAMIIPCHRIIGSDGKLVGYGGGLDIKVFLLELERKNAHS</sequence>
<dbReference type="CDD" id="cd06445">
    <property type="entry name" value="ATase"/>
    <property type="match status" value="1"/>
</dbReference>
<evidence type="ECO:0000256" key="6">
    <source>
        <dbReference type="ARBA" id="ARBA00022679"/>
    </source>
</evidence>
<evidence type="ECO:0000259" key="10">
    <source>
        <dbReference type="Pfam" id="PF01035"/>
    </source>
</evidence>
<evidence type="ECO:0000256" key="5">
    <source>
        <dbReference type="ARBA" id="ARBA00022603"/>
    </source>
</evidence>
<accession>A0A645FMS5</accession>
<dbReference type="PANTHER" id="PTHR10815:SF5">
    <property type="entry name" value="METHYLATED-DNA--PROTEIN-CYSTEINE METHYLTRANSFERASE"/>
    <property type="match status" value="1"/>
</dbReference>
<comment type="catalytic activity">
    <reaction evidence="1">
        <text>a 4-O-methyl-thymidine in DNA + L-cysteinyl-[protein] = a thymidine in DNA + S-methyl-L-cysteinyl-[protein]</text>
        <dbReference type="Rhea" id="RHEA:53428"/>
        <dbReference type="Rhea" id="RHEA-COMP:10131"/>
        <dbReference type="Rhea" id="RHEA-COMP:10132"/>
        <dbReference type="Rhea" id="RHEA-COMP:13555"/>
        <dbReference type="Rhea" id="RHEA-COMP:13556"/>
        <dbReference type="ChEBI" id="CHEBI:29950"/>
        <dbReference type="ChEBI" id="CHEBI:82612"/>
        <dbReference type="ChEBI" id="CHEBI:137386"/>
        <dbReference type="ChEBI" id="CHEBI:137387"/>
        <dbReference type="EC" id="2.1.1.63"/>
    </reaction>
</comment>
<dbReference type="FunFam" id="1.10.10.10:FF:000214">
    <property type="entry name" value="Methylated-DNA--protein-cysteine methyltransferase"/>
    <property type="match status" value="1"/>
</dbReference>
<evidence type="ECO:0000256" key="1">
    <source>
        <dbReference type="ARBA" id="ARBA00001286"/>
    </source>
</evidence>
<evidence type="ECO:0000256" key="9">
    <source>
        <dbReference type="ARBA" id="ARBA00049348"/>
    </source>
</evidence>
<name>A0A645FMS5_9ZZZZ</name>
<dbReference type="InterPro" id="IPR036217">
    <property type="entry name" value="MethylDNA_cys_MeTrfase_DNAb"/>
</dbReference>
<dbReference type="NCBIfam" id="TIGR00589">
    <property type="entry name" value="ogt"/>
    <property type="match status" value="1"/>
</dbReference>
<dbReference type="GO" id="GO:0006281">
    <property type="term" value="P:DNA repair"/>
    <property type="evidence" value="ECO:0007669"/>
    <property type="project" value="UniProtKB-KW"/>
</dbReference>
<gene>
    <name evidence="11" type="primary">ogt_46</name>
    <name evidence="11" type="ORF">SDC9_160824</name>
</gene>
<dbReference type="HAMAP" id="MF_00772">
    <property type="entry name" value="OGT"/>
    <property type="match status" value="1"/>
</dbReference>
<reference evidence="11" key="1">
    <citation type="submission" date="2019-08" db="EMBL/GenBank/DDBJ databases">
        <authorList>
            <person name="Kucharzyk K."/>
            <person name="Murdoch R.W."/>
            <person name="Higgins S."/>
            <person name="Loffler F."/>
        </authorList>
    </citation>
    <scope>NUCLEOTIDE SEQUENCE</scope>
</reference>
<evidence type="ECO:0000256" key="3">
    <source>
        <dbReference type="ARBA" id="ARBA00011918"/>
    </source>
</evidence>
<evidence type="ECO:0000313" key="11">
    <source>
        <dbReference type="EMBL" id="MPN13503.1"/>
    </source>
</evidence>